<name>A0A2D6YG89_9DELT</name>
<evidence type="ECO:0000313" key="2">
    <source>
        <dbReference type="EMBL" id="MAH62170.1"/>
    </source>
</evidence>
<dbReference type="InterPro" id="IPR036591">
    <property type="entry name" value="YggU-like_sf"/>
</dbReference>
<evidence type="ECO:0000313" key="3">
    <source>
        <dbReference type="Proteomes" id="UP000226525"/>
    </source>
</evidence>
<evidence type="ECO:0000256" key="1">
    <source>
        <dbReference type="ARBA" id="ARBA00010364"/>
    </source>
</evidence>
<reference evidence="3" key="1">
    <citation type="submission" date="2017-09" db="EMBL/GenBank/DDBJ databases">
        <title>The Reconstruction of 2,631 Draft Metagenome-Assembled Genomes from the Global Oceans.</title>
        <authorList>
            <person name="Tully B.J."/>
            <person name="Graham E.D."/>
            <person name="Heidelberg J.F."/>
        </authorList>
    </citation>
    <scope>NUCLEOTIDE SEQUENCE [LARGE SCALE GENOMIC DNA]</scope>
</reference>
<sequence length="62" mass="6995">MKVCALPHSNEVNKACQKFLSEFFKVPQSDMVLPIGAKSLAKHFLIRRASREIVLKLINSLV</sequence>
<dbReference type="Proteomes" id="UP000226525">
    <property type="component" value="Unassembled WGS sequence"/>
</dbReference>
<comment type="caution">
    <text evidence="2">The sequence shown here is derived from an EMBL/GenBank/DDBJ whole genome shotgun (WGS) entry which is preliminary data.</text>
</comment>
<dbReference type="Pfam" id="PF02594">
    <property type="entry name" value="DUF167"/>
    <property type="match status" value="1"/>
</dbReference>
<dbReference type="EMBL" id="NZEX01000016">
    <property type="protein sequence ID" value="MAH62170.1"/>
    <property type="molecule type" value="Genomic_DNA"/>
</dbReference>
<dbReference type="InterPro" id="IPR003746">
    <property type="entry name" value="DUF167"/>
</dbReference>
<organism evidence="2 3">
    <name type="scientific">SAR324 cluster bacterium</name>
    <dbReference type="NCBI Taxonomy" id="2024889"/>
    <lineage>
        <taxon>Bacteria</taxon>
        <taxon>Deltaproteobacteria</taxon>
        <taxon>SAR324 cluster</taxon>
    </lineage>
</organism>
<proteinExistence type="inferred from homology"/>
<dbReference type="Gene3D" id="3.30.1200.10">
    <property type="entry name" value="YggU-like"/>
    <property type="match status" value="1"/>
</dbReference>
<dbReference type="AlphaFoldDB" id="A0A2D6YG89"/>
<dbReference type="SUPFAM" id="SSF69786">
    <property type="entry name" value="YggU-like"/>
    <property type="match status" value="1"/>
</dbReference>
<gene>
    <name evidence="2" type="ORF">CMN54_01720</name>
</gene>
<comment type="similarity">
    <text evidence="1">Belongs to the UPF0235 family.</text>
</comment>
<protein>
    <submittedName>
        <fullName evidence="2">Uncharacterized protein</fullName>
    </submittedName>
</protein>
<accession>A0A2D6YG89</accession>